<dbReference type="InterPro" id="IPR003115">
    <property type="entry name" value="ParB_N"/>
</dbReference>
<evidence type="ECO:0000259" key="2">
    <source>
        <dbReference type="SMART" id="SM00470"/>
    </source>
</evidence>
<sequence>KTELREQLATPEGQVQRLEQIREQTKSGNLSVEDSIEVDNLIDETIAKIESGEDVTQPQEGKVDTLERAEKTFKKAGDVVDGRKVRSEVPNTSSIEATFGNDFTKLSGIREVPLSQFDAPPDITSKTKALAEQIKQSGEINPLIVAIDKDGPYILEGANRFDAMKILGAKSIPAIVVTDDASLEKATQPPTVTPKEVQAPPEVEIEVPTIPELK</sequence>
<dbReference type="InterPro" id="IPR036086">
    <property type="entry name" value="ParB/Sulfiredoxin_sf"/>
</dbReference>
<dbReference type="SUPFAM" id="SSF110849">
    <property type="entry name" value="ParB/Sulfiredoxin"/>
    <property type="match status" value="1"/>
</dbReference>
<feature type="region of interest" description="Disordered" evidence="1">
    <location>
        <begin position="1"/>
        <end position="32"/>
    </location>
</feature>
<name>A0A0F8W6D4_9ZZZZ</name>
<proteinExistence type="predicted"/>
<dbReference type="EMBL" id="LAZR01067152">
    <property type="protein sequence ID" value="KKK52178.1"/>
    <property type="molecule type" value="Genomic_DNA"/>
</dbReference>
<dbReference type="Gene3D" id="3.90.1530.10">
    <property type="entry name" value="Conserved hypothetical protein from pyrococcus furiosus pfu- 392566-001, ParB domain"/>
    <property type="match status" value="1"/>
</dbReference>
<dbReference type="AlphaFoldDB" id="A0A0F8W6D4"/>
<organism evidence="3">
    <name type="scientific">marine sediment metagenome</name>
    <dbReference type="NCBI Taxonomy" id="412755"/>
    <lineage>
        <taxon>unclassified sequences</taxon>
        <taxon>metagenomes</taxon>
        <taxon>ecological metagenomes</taxon>
    </lineage>
</organism>
<dbReference type="SMART" id="SM00470">
    <property type="entry name" value="ParB"/>
    <property type="match status" value="1"/>
</dbReference>
<comment type="caution">
    <text evidence="3">The sequence shown here is derived from an EMBL/GenBank/DDBJ whole genome shotgun (WGS) entry which is preliminary data.</text>
</comment>
<feature type="region of interest" description="Disordered" evidence="1">
    <location>
        <begin position="185"/>
        <end position="214"/>
    </location>
</feature>
<feature type="compositionally biased region" description="Low complexity" evidence="1">
    <location>
        <begin position="200"/>
        <end position="214"/>
    </location>
</feature>
<reference evidence="3" key="1">
    <citation type="journal article" date="2015" name="Nature">
        <title>Complex archaea that bridge the gap between prokaryotes and eukaryotes.</title>
        <authorList>
            <person name="Spang A."/>
            <person name="Saw J.H."/>
            <person name="Jorgensen S.L."/>
            <person name="Zaremba-Niedzwiedzka K."/>
            <person name="Martijn J."/>
            <person name="Lind A.E."/>
            <person name="van Eijk R."/>
            <person name="Schleper C."/>
            <person name="Guy L."/>
            <person name="Ettema T.J."/>
        </authorList>
    </citation>
    <scope>NUCLEOTIDE SEQUENCE</scope>
</reference>
<protein>
    <recommendedName>
        <fullName evidence="2">ParB-like N-terminal domain-containing protein</fullName>
    </recommendedName>
</protein>
<evidence type="ECO:0000313" key="3">
    <source>
        <dbReference type="EMBL" id="KKK52178.1"/>
    </source>
</evidence>
<gene>
    <name evidence="3" type="ORF">LCGC14_3107520</name>
</gene>
<accession>A0A0F8W6D4</accession>
<feature type="non-terminal residue" evidence="3">
    <location>
        <position position="1"/>
    </location>
</feature>
<feature type="domain" description="ParB-like N-terminal" evidence="2">
    <location>
        <begin position="110"/>
        <end position="187"/>
    </location>
</feature>
<evidence type="ECO:0000256" key="1">
    <source>
        <dbReference type="SAM" id="MobiDB-lite"/>
    </source>
</evidence>
<dbReference type="Pfam" id="PF02195">
    <property type="entry name" value="ParB_N"/>
    <property type="match status" value="1"/>
</dbReference>